<proteinExistence type="predicted"/>
<name>A0A073AZ22_9PSEU</name>
<dbReference type="AlphaFoldDB" id="A0A073AZ22"/>
<evidence type="ECO:0000313" key="2">
    <source>
        <dbReference type="EMBL" id="KEI44571.1"/>
    </source>
</evidence>
<dbReference type="EMBL" id="JNVU01000025">
    <property type="protein sequence ID" value="KEI44571.1"/>
    <property type="molecule type" value="Genomic_DNA"/>
</dbReference>
<organism evidence="2 3">
    <name type="scientific">Saccharopolyspora rectivirgula</name>
    <dbReference type="NCBI Taxonomy" id="28042"/>
    <lineage>
        <taxon>Bacteria</taxon>
        <taxon>Bacillati</taxon>
        <taxon>Actinomycetota</taxon>
        <taxon>Actinomycetes</taxon>
        <taxon>Pseudonocardiales</taxon>
        <taxon>Pseudonocardiaceae</taxon>
        <taxon>Saccharopolyspora</taxon>
    </lineage>
</organism>
<dbReference type="Gene3D" id="3.20.20.140">
    <property type="entry name" value="Metal-dependent hydrolases"/>
    <property type="match status" value="1"/>
</dbReference>
<accession>A0A073AZ22</accession>
<dbReference type="STRING" id="28042.GU90_10440"/>
<dbReference type="Proteomes" id="UP000031419">
    <property type="component" value="Unassembled WGS sequence"/>
</dbReference>
<evidence type="ECO:0000256" key="1">
    <source>
        <dbReference type="SAM" id="MobiDB-lite"/>
    </source>
</evidence>
<dbReference type="SUPFAM" id="SSF51556">
    <property type="entry name" value="Metallo-dependent hydrolases"/>
    <property type="match status" value="1"/>
</dbReference>
<dbReference type="eggNOG" id="COG1904">
    <property type="taxonomic scope" value="Bacteria"/>
</dbReference>
<protein>
    <submittedName>
        <fullName evidence="2">Uncharacterized protein</fullName>
    </submittedName>
</protein>
<reference evidence="2 3" key="1">
    <citation type="submission" date="2014-06" db="EMBL/GenBank/DDBJ databases">
        <title>Saccharopolyspora rectivirgula DSM-43113 Genome sequencing.</title>
        <authorList>
            <person name="Barrera C."/>
            <person name="Millon L."/>
            <person name="Rognon B."/>
            <person name="Zaugg C."/>
            <person name="Monod M."/>
        </authorList>
    </citation>
    <scope>NUCLEOTIDE SEQUENCE [LARGE SCALE GENOMIC DNA]</scope>
    <source>
        <strain evidence="2 3">DSM 43113</strain>
    </source>
</reference>
<gene>
    <name evidence="2" type="ORF">GU90_10440</name>
</gene>
<feature type="region of interest" description="Disordered" evidence="1">
    <location>
        <begin position="165"/>
        <end position="193"/>
    </location>
</feature>
<evidence type="ECO:0000313" key="3">
    <source>
        <dbReference type="Proteomes" id="UP000031419"/>
    </source>
</evidence>
<dbReference type="InterPro" id="IPR032466">
    <property type="entry name" value="Metal_Hydrolase"/>
</dbReference>
<keyword evidence="3" id="KW-1185">Reference proteome</keyword>
<sequence length="193" mass="21053">MSHSAVSAAAMAFLSEDETSRLFAQVRSGRRHRRRPSCSQQLFGENARMAAEDGSVMPLHTGVLRNHHPEAFARYGLDTGHDIPARAGFTRNLRPVLERFGVHPNFRAVVPTLGETVQEPARSTGSGTARSPRNPEALVTDHFSRGNHLCSLDFPGCGPARWRSWGRGRSRSDGCGRPVGTGEALPPFGRESN</sequence>
<comment type="caution">
    <text evidence="2">The sequence shown here is derived from an EMBL/GenBank/DDBJ whole genome shotgun (WGS) entry which is preliminary data.</text>
</comment>